<dbReference type="OrthoDB" id="9800643at2"/>
<dbReference type="InterPro" id="IPR050320">
    <property type="entry name" value="N5-glutamine_MTase"/>
</dbReference>
<dbReference type="RefSeq" id="WP_133430649.1">
    <property type="nucleotide sequence ID" value="NZ_BMCC01000006.1"/>
</dbReference>
<dbReference type="Proteomes" id="UP000295328">
    <property type="component" value="Unassembled WGS sequence"/>
</dbReference>
<dbReference type="EMBL" id="SCWE01000006">
    <property type="protein sequence ID" value="TDM01116.1"/>
    <property type="molecule type" value="Genomic_DNA"/>
</dbReference>
<dbReference type="HAMAP" id="MF_02126">
    <property type="entry name" value="RF_methyltr_PrmC"/>
    <property type="match status" value="1"/>
</dbReference>
<dbReference type="GO" id="GO:0032259">
    <property type="term" value="P:methylation"/>
    <property type="evidence" value="ECO:0007669"/>
    <property type="project" value="UniProtKB-KW"/>
</dbReference>
<dbReference type="EC" id="2.1.1.297" evidence="5"/>
<comment type="function">
    <text evidence="5">Methylates the class 1 translation termination release factors RF1/PrfA and RF2/PrfB on the glutamine residue of the universally conserved GGQ motif.</text>
</comment>
<feature type="binding site" evidence="5">
    <location>
        <position position="139"/>
    </location>
    <ligand>
        <name>S-adenosyl-L-methionine</name>
        <dbReference type="ChEBI" id="CHEBI:59789"/>
    </ligand>
</feature>
<evidence type="ECO:0000256" key="3">
    <source>
        <dbReference type="ARBA" id="ARBA00022691"/>
    </source>
</evidence>
<feature type="domain" description="Methyltransferase small" evidence="6">
    <location>
        <begin position="101"/>
        <end position="192"/>
    </location>
</feature>
<organism evidence="8 9">
    <name type="scientific">Macrococcus hajekii</name>
    <dbReference type="NCBI Taxonomy" id="198482"/>
    <lineage>
        <taxon>Bacteria</taxon>
        <taxon>Bacillati</taxon>
        <taxon>Bacillota</taxon>
        <taxon>Bacilli</taxon>
        <taxon>Bacillales</taxon>
        <taxon>Staphylococcaceae</taxon>
        <taxon>Macrococcus</taxon>
    </lineage>
</organism>
<reference evidence="8 9" key="1">
    <citation type="submission" date="2019-01" db="EMBL/GenBank/DDBJ databases">
        <title>Draft genome sequences of the type strains of six Macrococcus species.</title>
        <authorList>
            <person name="Mazhar S."/>
            <person name="Altermann E."/>
            <person name="Hill C."/>
            <person name="Mcauliffe O."/>
        </authorList>
    </citation>
    <scope>NUCLEOTIDE SEQUENCE [LARGE SCALE GENOMIC DNA]</scope>
    <source>
        <strain evidence="8 9">CCM4809</strain>
    </source>
</reference>
<dbReference type="AlphaFoldDB" id="A0A4R6BHW0"/>
<evidence type="ECO:0000259" key="6">
    <source>
        <dbReference type="Pfam" id="PF05175"/>
    </source>
</evidence>
<evidence type="ECO:0000256" key="4">
    <source>
        <dbReference type="ARBA" id="ARBA00048391"/>
    </source>
</evidence>
<sequence>MKVYYKPSELLRPARQKLRDHSVPINGAEWLLMDLFNLSKLDIVMDRSEITQEMRGLYEAGVEQLAAGVPLAHITGFQLFYGRPFQVTDDVLVPRPETEELVERALAHLGGTVADIGTGSGCIAITLALEANADVLAVDISEQALTVAAHNAEKLGAEVKFLQGDLLEPIIECHIKLDMLISNPPYIAEHEKTIMSDSVLNYDPHLALFADDNGLALYKRMIDDLPLVMKDNSIVLFEIGHAQGKALEKYITALYPQIDVKIEKDINQFDRIIWFNWCQ</sequence>
<dbReference type="SUPFAM" id="SSF53335">
    <property type="entry name" value="S-adenosyl-L-methionine-dependent methyltransferases"/>
    <property type="match status" value="1"/>
</dbReference>
<evidence type="ECO:0000256" key="5">
    <source>
        <dbReference type="HAMAP-Rule" id="MF_02126"/>
    </source>
</evidence>
<keyword evidence="2 5" id="KW-0808">Transferase</keyword>
<dbReference type="PROSITE" id="PS00092">
    <property type="entry name" value="N6_MTASE"/>
    <property type="match status" value="1"/>
</dbReference>
<accession>A0A4R6BHW0</accession>
<feature type="domain" description="Release factor glutamine methyltransferase N-terminal" evidence="7">
    <location>
        <begin position="9"/>
        <end position="76"/>
    </location>
</feature>
<dbReference type="Pfam" id="PF05175">
    <property type="entry name" value="MTS"/>
    <property type="match status" value="1"/>
</dbReference>
<dbReference type="InterPro" id="IPR002052">
    <property type="entry name" value="DNA_methylase_N6_adenine_CS"/>
</dbReference>
<feature type="binding site" evidence="5">
    <location>
        <begin position="117"/>
        <end position="121"/>
    </location>
    <ligand>
        <name>S-adenosyl-L-methionine</name>
        <dbReference type="ChEBI" id="CHEBI:59789"/>
    </ligand>
</feature>
<dbReference type="Gene3D" id="3.40.50.150">
    <property type="entry name" value="Vaccinia Virus protein VP39"/>
    <property type="match status" value="1"/>
</dbReference>
<evidence type="ECO:0000256" key="2">
    <source>
        <dbReference type="ARBA" id="ARBA00022679"/>
    </source>
</evidence>
<dbReference type="NCBIfam" id="TIGR00536">
    <property type="entry name" value="hemK_fam"/>
    <property type="match status" value="1"/>
</dbReference>
<dbReference type="InterPro" id="IPR007848">
    <property type="entry name" value="Small_mtfrase_dom"/>
</dbReference>
<dbReference type="Pfam" id="PF17827">
    <property type="entry name" value="PrmC_N"/>
    <property type="match status" value="1"/>
</dbReference>
<dbReference type="InterPro" id="IPR040758">
    <property type="entry name" value="PrmC_N"/>
</dbReference>
<dbReference type="InterPro" id="IPR029063">
    <property type="entry name" value="SAM-dependent_MTases_sf"/>
</dbReference>
<evidence type="ECO:0000256" key="1">
    <source>
        <dbReference type="ARBA" id="ARBA00022603"/>
    </source>
</evidence>
<evidence type="ECO:0000259" key="7">
    <source>
        <dbReference type="Pfam" id="PF17827"/>
    </source>
</evidence>
<protein>
    <recommendedName>
        <fullName evidence="5">Release factor glutamine methyltransferase</fullName>
        <shortName evidence="5">RF MTase</shortName>
        <ecNumber evidence="5">2.1.1.297</ecNumber>
    </recommendedName>
    <alternativeName>
        <fullName evidence="5">N5-glutamine methyltransferase PrmC</fullName>
    </alternativeName>
    <alternativeName>
        <fullName evidence="5">Protein-(glutamine-N5) MTase PrmC</fullName>
    </alternativeName>
    <alternativeName>
        <fullName evidence="5">Protein-glutamine N-methyltransferase PrmC</fullName>
    </alternativeName>
</protein>
<dbReference type="PANTHER" id="PTHR18895:SF74">
    <property type="entry name" value="MTRF1L RELEASE FACTOR GLUTAMINE METHYLTRANSFERASE"/>
    <property type="match status" value="1"/>
</dbReference>
<dbReference type="CDD" id="cd02440">
    <property type="entry name" value="AdoMet_MTases"/>
    <property type="match status" value="1"/>
</dbReference>
<dbReference type="GO" id="GO:0102559">
    <property type="term" value="F:peptide chain release factor N(5)-glutamine methyltransferase activity"/>
    <property type="evidence" value="ECO:0007669"/>
    <property type="project" value="UniProtKB-EC"/>
</dbReference>
<keyword evidence="1 5" id="KW-0489">Methyltransferase</keyword>
<evidence type="ECO:0000313" key="9">
    <source>
        <dbReference type="Proteomes" id="UP000295328"/>
    </source>
</evidence>
<comment type="caution">
    <text evidence="8">The sequence shown here is derived from an EMBL/GenBank/DDBJ whole genome shotgun (WGS) entry which is preliminary data.</text>
</comment>
<dbReference type="NCBIfam" id="TIGR03534">
    <property type="entry name" value="RF_mod_PrmC"/>
    <property type="match status" value="1"/>
</dbReference>
<dbReference type="Gene3D" id="1.10.8.10">
    <property type="entry name" value="DNA helicase RuvA subunit, C-terminal domain"/>
    <property type="match status" value="1"/>
</dbReference>
<dbReference type="GO" id="GO:0003676">
    <property type="term" value="F:nucleic acid binding"/>
    <property type="evidence" value="ECO:0007669"/>
    <property type="project" value="InterPro"/>
</dbReference>
<feature type="binding site" evidence="5">
    <location>
        <position position="183"/>
    </location>
    <ligand>
        <name>S-adenosyl-L-methionine</name>
        <dbReference type="ChEBI" id="CHEBI:59789"/>
    </ligand>
</feature>
<proteinExistence type="inferred from homology"/>
<dbReference type="InterPro" id="IPR019874">
    <property type="entry name" value="RF_methyltr_PrmC"/>
</dbReference>
<evidence type="ECO:0000313" key="8">
    <source>
        <dbReference type="EMBL" id="TDM01116.1"/>
    </source>
</evidence>
<comment type="caution">
    <text evidence="5">Lacks conserved residue(s) required for the propagation of feature annotation.</text>
</comment>
<dbReference type="InterPro" id="IPR004556">
    <property type="entry name" value="HemK-like"/>
</dbReference>
<keyword evidence="3 5" id="KW-0949">S-adenosyl-L-methionine</keyword>
<gene>
    <name evidence="5 8" type="primary">prmC</name>
    <name evidence="8" type="ORF">ERX37_10570</name>
</gene>
<comment type="similarity">
    <text evidence="5">Belongs to the protein N5-glutamine methyltransferase family. PrmC subfamily.</text>
</comment>
<feature type="binding site" evidence="5">
    <location>
        <begin position="183"/>
        <end position="186"/>
    </location>
    <ligand>
        <name>substrate</name>
    </ligand>
</feature>
<name>A0A4R6BHW0_9STAP</name>
<keyword evidence="9" id="KW-1185">Reference proteome</keyword>
<dbReference type="PANTHER" id="PTHR18895">
    <property type="entry name" value="HEMK METHYLTRANSFERASE"/>
    <property type="match status" value="1"/>
</dbReference>
<comment type="catalytic activity">
    <reaction evidence="4 5">
        <text>L-glutaminyl-[peptide chain release factor] + S-adenosyl-L-methionine = N(5)-methyl-L-glutaminyl-[peptide chain release factor] + S-adenosyl-L-homocysteine + H(+)</text>
        <dbReference type="Rhea" id="RHEA:42896"/>
        <dbReference type="Rhea" id="RHEA-COMP:10271"/>
        <dbReference type="Rhea" id="RHEA-COMP:10272"/>
        <dbReference type="ChEBI" id="CHEBI:15378"/>
        <dbReference type="ChEBI" id="CHEBI:30011"/>
        <dbReference type="ChEBI" id="CHEBI:57856"/>
        <dbReference type="ChEBI" id="CHEBI:59789"/>
        <dbReference type="ChEBI" id="CHEBI:61891"/>
        <dbReference type="EC" id="2.1.1.297"/>
    </reaction>
</comment>